<evidence type="ECO:0000256" key="1">
    <source>
        <dbReference type="SAM" id="MobiDB-lite"/>
    </source>
</evidence>
<feature type="chain" id="PRO_5012714164" evidence="2">
    <location>
        <begin position="27"/>
        <end position="259"/>
    </location>
</feature>
<protein>
    <submittedName>
        <fullName evidence="3">Uncharacterized protein</fullName>
    </submittedName>
</protein>
<evidence type="ECO:0000313" key="3">
    <source>
        <dbReference type="EMBL" id="OXA43714.1"/>
    </source>
</evidence>
<feature type="signal peptide" evidence="2">
    <location>
        <begin position="1"/>
        <end position="26"/>
    </location>
</feature>
<accession>A0A226DFT3</accession>
<organism evidence="3 4">
    <name type="scientific">Folsomia candida</name>
    <name type="common">Springtail</name>
    <dbReference type="NCBI Taxonomy" id="158441"/>
    <lineage>
        <taxon>Eukaryota</taxon>
        <taxon>Metazoa</taxon>
        <taxon>Ecdysozoa</taxon>
        <taxon>Arthropoda</taxon>
        <taxon>Hexapoda</taxon>
        <taxon>Collembola</taxon>
        <taxon>Entomobryomorpha</taxon>
        <taxon>Isotomoidea</taxon>
        <taxon>Isotomidae</taxon>
        <taxon>Proisotominae</taxon>
        <taxon>Folsomia</taxon>
    </lineage>
</organism>
<keyword evidence="2" id="KW-0732">Signal</keyword>
<feature type="compositionally biased region" description="Basic and acidic residues" evidence="1">
    <location>
        <begin position="78"/>
        <end position="100"/>
    </location>
</feature>
<reference evidence="3 4" key="1">
    <citation type="submission" date="2015-12" db="EMBL/GenBank/DDBJ databases">
        <title>The genome of Folsomia candida.</title>
        <authorList>
            <person name="Faddeeva A."/>
            <person name="Derks M.F."/>
            <person name="Anvar Y."/>
            <person name="Smit S."/>
            <person name="Van Straalen N."/>
            <person name="Roelofs D."/>
        </authorList>
    </citation>
    <scope>NUCLEOTIDE SEQUENCE [LARGE SCALE GENOMIC DNA]</scope>
    <source>
        <strain evidence="3 4">VU population</strain>
        <tissue evidence="3">Whole body</tissue>
    </source>
</reference>
<feature type="region of interest" description="Disordered" evidence="1">
    <location>
        <begin position="69"/>
        <end position="100"/>
    </location>
</feature>
<dbReference type="Proteomes" id="UP000198287">
    <property type="component" value="Unassembled WGS sequence"/>
</dbReference>
<keyword evidence="4" id="KW-1185">Reference proteome</keyword>
<name>A0A226DFT3_FOLCA</name>
<evidence type="ECO:0000256" key="2">
    <source>
        <dbReference type="SAM" id="SignalP"/>
    </source>
</evidence>
<dbReference type="AlphaFoldDB" id="A0A226DFT3"/>
<sequence length="259" mass="29170">MNWLPLLLSSVLLLLVAASSVVQVRADDDDGAMGANDIKSWFDKFFKPQSAANAFKAFLKESSKKMGMNIPDADEAEQDKGDDDKAKKDDDKDDDKKKSSEEVPLPAKVFVFYGKTFGCAKSKIYQEFAKNYKADSLPTSDVEEEADDKWLRKLTNKPVDVDDPKKPSVEIEDAKKKLAKLGKDQIAKLNEGESQMPLEGQIFLHFIKSMGCQDAKFEDYKKFNDLMKDHIDKAKKKNKKVTPAYALAKADTILHDEFE</sequence>
<comment type="caution">
    <text evidence="3">The sequence shown here is derived from an EMBL/GenBank/DDBJ whole genome shotgun (WGS) entry which is preliminary data.</text>
</comment>
<proteinExistence type="predicted"/>
<evidence type="ECO:0000313" key="4">
    <source>
        <dbReference type="Proteomes" id="UP000198287"/>
    </source>
</evidence>
<dbReference type="EMBL" id="LNIX01000021">
    <property type="protein sequence ID" value="OXA43714.1"/>
    <property type="molecule type" value="Genomic_DNA"/>
</dbReference>
<gene>
    <name evidence="3" type="ORF">Fcan01_21393</name>
</gene>